<dbReference type="AlphaFoldDB" id="A0A0R3JVA1"/>
<dbReference type="PANTHER" id="PTHR30349:SF77">
    <property type="entry name" value="TYROSINE RECOMBINASE XERC"/>
    <property type="match status" value="1"/>
</dbReference>
<evidence type="ECO:0000256" key="7">
    <source>
        <dbReference type="ARBA" id="ARBA00022908"/>
    </source>
</evidence>
<reference evidence="14 15" key="1">
    <citation type="submission" date="2015-09" db="EMBL/GenBank/DDBJ databases">
        <title>Draft genome sequence of a Caloramator mitchellensis, a moderate thermophile from the Great Artesian Basin of Australia.</title>
        <authorList>
            <person name="Patel B.K."/>
        </authorList>
    </citation>
    <scope>NUCLEOTIDE SEQUENCE [LARGE SCALE GENOMIC DNA]</scope>
    <source>
        <strain evidence="14 15">VF08</strain>
    </source>
</reference>
<keyword evidence="5" id="KW-0132">Cell division</keyword>
<dbReference type="RefSeq" id="WP_057978141.1">
    <property type="nucleotide sequence ID" value="NZ_LKHP01000005.1"/>
</dbReference>
<comment type="similarity">
    <text evidence="3">Belongs to the 'phage' integrase family.</text>
</comment>
<feature type="domain" description="Core-binding (CB)" evidence="13">
    <location>
        <begin position="12"/>
        <end position="115"/>
    </location>
</feature>
<organism evidence="14 15">
    <name type="scientific">Caloramator mitchellensis</name>
    <dbReference type="NCBI Taxonomy" id="908809"/>
    <lineage>
        <taxon>Bacteria</taxon>
        <taxon>Bacillati</taxon>
        <taxon>Bacillota</taxon>
        <taxon>Clostridia</taxon>
        <taxon>Eubacteriales</taxon>
        <taxon>Clostridiaceae</taxon>
        <taxon>Caloramator</taxon>
    </lineage>
</organism>
<dbReference type="GO" id="GO:0005737">
    <property type="term" value="C:cytoplasm"/>
    <property type="evidence" value="ECO:0007669"/>
    <property type="project" value="UniProtKB-SubCell"/>
</dbReference>
<keyword evidence="15" id="KW-1185">Reference proteome</keyword>
<dbReference type="InterPro" id="IPR050090">
    <property type="entry name" value="Tyrosine_recombinase_XerCD"/>
</dbReference>
<dbReference type="PANTHER" id="PTHR30349">
    <property type="entry name" value="PHAGE INTEGRASE-RELATED"/>
    <property type="match status" value="1"/>
</dbReference>
<evidence type="ECO:0000256" key="4">
    <source>
        <dbReference type="ARBA" id="ARBA00022490"/>
    </source>
</evidence>
<keyword evidence="8 11" id="KW-0238">DNA-binding</keyword>
<evidence type="ECO:0000256" key="2">
    <source>
        <dbReference type="ARBA" id="ARBA00004496"/>
    </source>
</evidence>
<evidence type="ECO:0000313" key="15">
    <source>
        <dbReference type="Proteomes" id="UP000052015"/>
    </source>
</evidence>
<evidence type="ECO:0000256" key="1">
    <source>
        <dbReference type="ARBA" id="ARBA00003283"/>
    </source>
</evidence>
<evidence type="ECO:0000256" key="3">
    <source>
        <dbReference type="ARBA" id="ARBA00008857"/>
    </source>
</evidence>
<evidence type="ECO:0000259" key="13">
    <source>
        <dbReference type="PROSITE" id="PS51900"/>
    </source>
</evidence>
<protein>
    <submittedName>
        <fullName evidence="14">Tyrosine recombinase XerD</fullName>
    </submittedName>
</protein>
<evidence type="ECO:0000256" key="6">
    <source>
        <dbReference type="ARBA" id="ARBA00022829"/>
    </source>
</evidence>
<name>A0A0R3JVA1_CALMK</name>
<dbReference type="GO" id="GO:0015074">
    <property type="term" value="P:DNA integration"/>
    <property type="evidence" value="ECO:0007669"/>
    <property type="project" value="UniProtKB-KW"/>
</dbReference>
<evidence type="ECO:0000313" key="14">
    <source>
        <dbReference type="EMBL" id="KRQ87018.1"/>
    </source>
</evidence>
<dbReference type="SUPFAM" id="SSF56349">
    <property type="entry name" value="DNA breaking-rejoining enzymes"/>
    <property type="match status" value="1"/>
</dbReference>
<dbReference type="Gene3D" id="1.10.150.130">
    <property type="match status" value="1"/>
</dbReference>
<dbReference type="EMBL" id="LKHP01000005">
    <property type="protein sequence ID" value="KRQ87018.1"/>
    <property type="molecule type" value="Genomic_DNA"/>
</dbReference>
<comment type="function">
    <text evidence="1">Site-specific tyrosine recombinase, which acts by catalyzing the cutting and rejoining of the recombining DNA molecules.</text>
</comment>
<gene>
    <name evidence="14" type="primary">xerD_1</name>
    <name evidence="14" type="ORF">ABG79_01208</name>
</gene>
<dbReference type="GO" id="GO:0051301">
    <property type="term" value="P:cell division"/>
    <property type="evidence" value="ECO:0007669"/>
    <property type="project" value="UniProtKB-KW"/>
</dbReference>
<dbReference type="InterPro" id="IPR013762">
    <property type="entry name" value="Integrase-like_cat_sf"/>
</dbReference>
<evidence type="ECO:0000256" key="9">
    <source>
        <dbReference type="ARBA" id="ARBA00023172"/>
    </source>
</evidence>
<dbReference type="PROSITE" id="PS51900">
    <property type="entry name" value="CB"/>
    <property type="match status" value="1"/>
</dbReference>
<dbReference type="PATRIC" id="fig|908809.3.peg.1217"/>
<dbReference type="GO" id="GO:0007059">
    <property type="term" value="P:chromosome segregation"/>
    <property type="evidence" value="ECO:0007669"/>
    <property type="project" value="UniProtKB-KW"/>
</dbReference>
<evidence type="ECO:0000256" key="5">
    <source>
        <dbReference type="ARBA" id="ARBA00022618"/>
    </source>
</evidence>
<keyword evidence="10" id="KW-0131">Cell cycle</keyword>
<accession>A0A0R3JVA1</accession>
<evidence type="ECO:0000256" key="11">
    <source>
        <dbReference type="PROSITE-ProRule" id="PRU01248"/>
    </source>
</evidence>
<dbReference type="GO" id="GO:0006310">
    <property type="term" value="P:DNA recombination"/>
    <property type="evidence" value="ECO:0007669"/>
    <property type="project" value="UniProtKB-KW"/>
</dbReference>
<dbReference type="InterPro" id="IPR004107">
    <property type="entry name" value="Integrase_SAM-like_N"/>
</dbReference>
<dbReference type="InterPro" id="IPR044068">
    <property type="entry name" value="CB"/>
</dbReference>
<dbReference type="InterPro" id="IPR002104">
    <property type="entry name" value="Integrase_catalytic"/>
</dbReference>
<comment type="caution">
    <text evidence="14">The sequence shown here is derived from an EMBL/GenBank/DDBJ whole genome shotgun (WGS) entry which is preliminary data.</text>
</comment>
<evidence type="ECO:0000256" key="8">
    <source>
        <dbReference type="ARBA" id="ARBA00023125"/>
    </source>
</evidence>
<feature type="domain" description="Tyr recombinase" evidence="12">
    <location>
        <begin position="137"/>
        <end position="316"/>
    </location>
</feature>
<dbReference type="OrthoDB" id="283809at2"/>
<proteinExistence type="inferred from homology"/>
<dbReference type="GO" id="GO:0003677">
    <property type="term" value="F:DNA binding"/>
    <property type="evidence" value="ECO:0007669"/>
    <property type="project" value="UniProtKB-UniRule"/>
</dbReference>
<keyword evidence="7" id="KW-0229">DNA integration</keyword>
<dbReference type="InterPro" id="IPR010998">
    <property type="entry name" value="Integrase_recombinase_N"/>
</dbReference>
<dbReference type="PROSITE" id="PS51898">
    <property type="entry name" value="TYR_RECOMBINASE"/>
    <property type="match status" value="1"/>
</dbReference>
<dbReference type="Proteomes" id="UP000052015">
    <property type="component" value="Unassembled WGS sequence"/>
</dbReference>
<dbReference type="STRING" id="908809.ABG79_01208"/>
<evidence type="ECO:0000256" key="10">
    <source>
        <dbReference type="ARBA" id="ARBA00023306"/>
    </source>
</evidence>
<keyword evidence="9" id="KW-0233">DNA recombination</keyword>
<sequence>MESHKLELIFDDNLPPILNDFLGYMFTVKGKSINTVAGYKIEIRLFLKYLKKIKNRLKNEIEDIDIYDVDEEFIKSIKLNDIYSFINYVSIKRNNSNYARARKTAAIRSFFNYLETKAKILKENPARELESPKINKRHPIYLTLEQSKALLNSINGRNKERDYAIIVLFLNCGLRLSELVNIDISKIKGDTLTVIGKGNKERTVYLNELVIKAINSYLTVRPKDGVIDKDALFLSERKKRIDKRTVELLVKKYIVNAGLFDDKYTPHKLRHTAATLMYKYGRVDIRTLQHILGHESVSTTQIYTHLDDEILRDAVKSNPLNE</sequence>
<dbReference type="InterPro" id="IPR011010">
    <property type="entry name" value="DNA_brk_join_enz"/>
</dbReference>
<comment type="subcellular location">
    <subcellularLocation>
        <location evidence="2">Cytoplasm</location>
    </subcellularLocation>
</comment>
<keyword evidence="6" id="KW-0159">Chromosome partition</keyword>
<keyword evidence="4" id="KW-0963">Cytoplasm</keyword>
<dbReference type="Pfam" id="PF02899">
    <property type="entry name" value="Phage_int_SAM_1"/>
    <property type="match status" value="1"/>
</dbReference>
<evidence type="ECO:0000259" key="12">
    <source>
        <dbReference type="PROSITE" id="PS51898"/>
    </source>
</evidence>
<dbReference type="Pfam" id="PF00589">
    <property type="entry name" value="Phage_integrase"/>
    <property type="match status" value="1"/>
</dbReference>
<dbReference type="Gene3D" id="1.10.443.10">
    <property type="entry name" value="Intergrase catalytic core"/>
    <property type="match status" value="1"/>
</dbReference>